<dbReference type="SUPFAM" id="SSF56935">
    <property type="entry name" value="Porins"/>
    <property type="match status" value="1"/>
</dbReference>
<evidence type="ECO:0000259" key="9">
    <source>
        <dbReference type="Pfam" id="PF07715"/>
    </source>
</evidence>
<dbReference type="GO" id="GO:0009279">
    <property type="term" value="C:cell outer membrane"/>
    <property type="evidence" value="ECO:0007669"/>
    <property type="project" value="UniProtKB-SubCell"/>
</dbReference>
<comment type="similarity">
    <text evidence="7">Belongs to the TonB-dependent receptor family.</text>
</comment>
<dbReference type="Gene3D" id="2.60.40.1120">
    <property type="entry name" value="Carboxypeptidase-like, regulatory domain"/>
    <property type="match status" value="1"/>
</dbReference>
<keyword evidence="6 7" id="KW-0998">Cell outer membrane</keyword>
<dbReference type="InterPro" id="IPR012910">
    <property type="entry name" value="Plug_dom"/>
</dbReference>
<dbReference type="Gene3D" id="3.55.50.30">
    <property type="match status" value="1"/>
</dbReference>
<keyword evidence="8" id="KW-0732">Signal</keyword>
<evidence type="ECO:0000256" key="5">
    <source>
        <dbReference type="ARBA" id="ARBA00023136"/>
    </source>
</evidence>
<dbReference type="RefSeq" id="WP_207335901.1">
    <property type="nucleotide sequence ID" value="NZ_JAFMYU010000009.1"/>
</dbReference>
<keyword evidence="2 7" id="KW-0813">Transport</keyword>
<dbReference type="InterPro" id="IPR039426">
    <property type="entry name" value="TonB-dep_rcpt-like"/>
</dbReference>
<dbReference type="SUPFAM" id="SSF49464">
    <property type="entry name" value="Carboxypeptidase regulatory domain-like"/>
    <property type="match status" value="1"/>
</dbReference>
<sequence>MKNLFMQVCRTGPVLLALLLGTPAGLSAQTLASVRTGQTARPAVSVRALSEVLYELKTRHQVNILFADQMVSGYTVASDAVSSRARLESTLDAVLKPFALRYKKVKDGTYLILKIDADRVEPKATLLKTAPTTQAVAEQPVSGRVTSRDNSGGLPGVSVVVKGTARGTTTDAEGRYQINVPDGTATLVFSYIGYLNKEVVVGSQSVVDLDMEADIRALSEVVVVGYGAVKRANLSGAVSTVSAQDLKRLPTSANLTQALQGAASGVFTSQQDRSPGARPSISIRGNNSFSGGTVLYVVDGFPLTYDAVSAISPNDIENVSILKDASSTAIYGARAANGVVLITTRAGRSNQSSLEVNVYRGVNSAFNPIKMLNGADYAALRREAYANDGAVAPFLPVEQQQLDKGETTDWWQSITNAVRPVENYQVAFTGGTDRSKVFVSGNFFNEAGLINGSGFKRGSIRGNITQRIGQRFTLTSNTNLAYTEGRGISNNTVLYSALIGNPLSPIRDANGQYYTNIQGLSSTPRSNPVAFSDLSKYQDVRTIINSTLALTVDLTEGLKLRVQGSGEINNRKEQTYVSSLISADDETNGRVAGGLARVVPSVNYNYLGEAVLNYDRTFGGKHTVSGLAGVSTQANRYEWLWAQSSGFSSDVFETYNLNLGTNPAVKPQSYLEEWKLMSYIGRAVYTFNDKYILTGNFRADGSSRFGANNKWGIFPSGAFAWRMAEEPFIKNLGVFNDLKLRTSYGLAGNAEAIGVYGTLSRLGYAPYNFNGKEAVGYEVGSIAAANLKWETTKQFDLGLDVSVLNNRVNLTADYYHKNTVDIIRNLPLLAVSGFQSVPVNVGTLENRGWELGLNTLNIDKAIKWRTTLLVSRNRQKLLNTGDGSDRIGTTHWVGQPLGYGDFRYIVRANGIWQTSEAEEAKKYGDVPGNVKYIDQNNDGKIDNANDRVFTGSIQPNFYGSFTNDLTYKGFSLNVFTTFEQGRDVYNGQNYILLSGTGFDNNRAEMLNRWTPTNPSNQYPRASKNSTNRRSFRSSEFLEDASFFKIRSVTLSYQLPDALLRKASVRSARFYVSGTNLARFTKYTGMDPEDYDYDNTQRAGAYPVTRSFLFGLDLRF</sequence>
<dbReference type="Proteomes" id="UP000664795">
    <property type="component" value="Unassembled WGS sequence"/>
</dbReference>
<comment type="caution">
    <text evidence="10">The sequence shown here is derived from an EMBL/GenBank/DDBJ whole genome shotgun (WGS) entry which is preliminary data.</text>
</comment>
<dbReference type="Gene3D" id="2.40.170.20">
    <property type="entry name" value="TonB-dependent receptor, beta-barrel domain"/>
    <property type="match status" value="1"/>
</dbReference>
<feature type="signal peptide" evidence="8">
    <location>
        <begin position="1"/>
        <end position="28"/>
    </location>
</feature>
<dbReference type="NCBIfam" id="TIGR04056">
    <property type="entry name" value="OMP_RagA_SusC"/>
    <property type="match status" value="1"/>
</dbReference>
<keyword evidence="11" id="KW-1185">Reference proteome</keyword>
<dbReference type="EMBL" id="JAFMYU010000009">
    <property type="protein sequence ID" value="MBO0931933.1"/>
    <property type="molecule type" value="Genomic_DNA"/>
</dbReference>
<dbReference type="InterPro" id="IPR037066">
    <property type="entry name" value="Plug_dom_sf"/>
</dbReference>
<evidence type="ECO:0000256" key="6">
    <source>
        <dbReference type="ARBA" id="ARBA00023237"/>
    </source>
</evidence>
<gene>
    <name evidence="10" type="ORF">J2I48_13065</name>
</gene>
<evidence type="ECO:0000256" key="4">
    <source>
        <dbReference type="ARBA" id="ARBA00022692"/>
    </source>
</evidence>
<proteinExistence type="inferred from homology"/>
<dbReference type="Pfam" id="PF13715">
    <property type="entry name" value="CarbopepD_reg_2"/>
    <property type="match status" value="1"/>
</dbReference>
<keyword evidence="4 7" id="KW-0812">Transmembrane</keyword>
<dbReference type="InterPro" id="IPR008969">
    <property type="entry name" value="CarboxyPept-like_regulatory"/>
</dbReference>
<dbReference type="AlphaFoldDB" id="A0A939G664"/>
<dbReference type="Gene3D" id="2.170.130.10">
    <property type="entry name" value="TonB-dependent receptor, plug domain"/>
    <property type="match status" value="1"/>
</dbReference>
<keyword evidence="10" id="KW-0675">Receptor</keyword>
<feature type="chain" id="PRO_5036860172" evidence="8">
    <location>
        <begin position="29"/>
        <end position="1115"/>
    </location>
</feature>
<dbReference type="NCBIfam" id="TIGR04057">
    <property type="entry name" value="SusC_RagA_signa"/>
    <property type="match status" value="1"/>
</dbReference>
<accession>A0A939G664</accession>
<dbReference type="InterPro" id="IPR036942">
    <property type="entry name" value="Beta-barrel_TonB_sf"/>
</dbReference>
<evidence type="ECO:0000256" key="2">
    <source>
        <dbReference type="ARBA" id="ARBA00022448"/>
    </source>
</evidence>
<evidence type="ECO:0000313" key="10">
    <source>
        <dbReference type="EMBL" id="MBO0931933.1"/>
    </source>
</evidence>
<keyword evidence="3 7" id="KW-1134">Transmembrane beta strand</keyword>
<dbReference type="PROSITE" id="PS52016">
    <property type="entry name" value="TONB_DEPENDENT_REC_3"/>
    <property type="match status" value="1"/>
</dbReference>
<organism evidence="10 11">
    <name type="scientific">Fibrella aquatilis</name>
    <dbReference type="NCBI Taxonomy" id="2817059"/>
    <lineage>
        <taxon>Bacteria</taxon>
        <taxon>Pseudomonadati</taxon>
        <taxon>Bacteroidota</taxon>
        <taxon>Cytophagia</taxon>
        <taxon>Cytophagales</taxon>
        <taxon>Spirosomataceae</taxon>
        <taxon>Fibrella</taxon>
    </lineage>
</organism>
<evidence type="ECO:0000313" key="11">
    <source>
        <dbReference type="Proteomes" id="UP000664795"/>
    </source>
</evidence>
<dbReference type="InterPro" id="IPR023997">
    <property type="entry name" value="TonB-dep_OMP_SusC/RagA_CS"/>
</dbReference>
<reference evidence="10 11" key="1">
    <citation type="submission" date="2021-03" db="EMBL/GenBank/DDBJ databases">
        <title>Fibrella sp. HMF5036 genome sequencing and assembly.</title>
        <authorList>
            <person name="Kang H."/>
            <person name="Kim H."/>
            <person name="Bae S."/>
            <person name="Joh K."/>
        </authorList>
    </citation>
    <scope>NUCLEOTIDE SEQUENCE [LARGE SCALE GENOMIC DNA]</scope>
    <source>
        <strain evidence="10 11">HMF5036</strain>
    </source>
</reference>
<evidence type="ECO:0000256" key="7">
    <source>
        <dbReference type="PROSITE-ProRule" id="PRU01360"/>
    </source>
</evidence>
<name>A0A939G664_9BACT</name>
<evidence type="ECO:0000256" key="3">
    <source>
        <dbReference type="ARBA" id="ARBA00022452"/>
    </source>
</evidence>
<dbReference type="InterPro" id="IPR023996">
    <property type="entry name" value="TonB-dep_OMP_SusC/RagA"/>
</dbReference>
<comment type="subcellular location">
    <subcellularLocation>
        <location evidence="1 7">Cell outer membrane</location>
        <topology evidence="1 7">Multi-pass membrane protein</topology>
    </subcellularLocation>
</comment>
<evidence type="ECO:0000256" key="1">
    <source>
        <dbReference type="ARBA" id="ARBA00004571"/>
    </source>
</evidence>
<dbReference type="Pfam" id="PF07715">
    <property type="entry name" value="Plug"/>
    <property type="match status" value="1"/>
</dbReference>
<evidence type="ECO:0000256" key="8">
    <source>
        <dbReference type="SAM" id="SignalP"/>
    </source>
</evidence>
<feature type="domain" description="TonB-dependent receptor plug" evidence="9">
    <location>
        <begin position="233"/>
        <end position="339"/>
    </location>
</feature>
<keyword evidence="5 7" id="KW-0472">Membrane</keyword>
<protein>
    <submittedName>
        <fullName evidence="10">TonB-dependent receptor</fullName>
    </submittedName>
</protein>